<dbReference type="RefSeq" id="WP_169322604.1">
    <property type="nucleotide sequence ID" value="NZ_JABCJJ010000001.1"/>
</dbReference>
<accession>A0A7Y0LVF5</accession>
<protein>
    <recommendedName>
        <fullName evidence="2">ScoMcrA-like N-terminal head domain-containing protein</fullName>
    </recommendedName>
</protein>
<gene>
    <name evidence="3" type="ORF">HIR71_00240</name>
</gene>
<reference evidence="3 4" key="1">
    <citation type="submission" date="2020-04" db="EMBL/GenBank/DDBJ databases">
        <title>Sequencing and Assembly of C. fimi.</title>
        <authorList>
            <person name="Ramsey A.R."/>
        </authorList>
    </citation>
    <scope>NUCLEOTIDE SEQUENCE [LARGE SCALE GENOMIC DNA]</scope>
    <source>
        <strain evidence="3 4">SB</strain>
    </source>
</reference>
<keyword evidence="4" id="KW-1185">Reference proteome</keyword>
<dbReference type="Pfam" id="PF26345">
    <property type="entry name" value="ScoMcrA_N"/>
    <property type="match status" value="1"/>
</dbReference>
<feature type="domain" description="ScoMcrA-like N-terminal head" evidence="2">
    <location>
        <begin position="5"/>
        <end position="88"/>
    </location>
</feature>
<proteinExistence type="predicted"/>
<evidence type="ECO:0000313" key="3">
    <source>
        <dbReference type="EMBL" id="NMR18669.1"/>
    </source>
</evidence>
<organism evidence="3 4">
    <name type="scientific">Cellulomonas fimi</name>
    <dbReference type="NCBI Taxonomy" id="1708"/>
    <lineage>
        <taxon>Bacteria</taxon>
        <taxon>Bacillati</taxon>
        <taxon>Actinomycetota</taxon>
        <taxon>Actinomycetes</taxon>
        <taxon>Micrococcales</taxon>
        <taxon>Cellulomonadaceae</taxon>
        <taxon>Cellulomonas</taxon>
    </lineage>
</organism>
<comment type="caution">
    <text evidence="3">The sequence shown here is derived from an EMBL/GenBank/DDBJ whole genome shotgun (WGS) entry which is preliminary data.</text>
</comment>
<dbReference type="AlphaFoldDB" id="A0A7Y0LVF5"/>
<dbReference type="InterPro" id="IPR058807">
    <property type="entry name" value="ScoMcrA_N"/>
</dbReference>
<feature type="region of interest" description="Disordered" evidence="1">
    <location>
        <begin position="90"/>
        <end position="135"/>
    </location>
</feature>
<evidence type="ECO:0000256" key="1">
    <source>
        <dbReference type="SAM" id="MobiDB-lite"/>
    </source>
</evidence>
<dbReference type="Proteomes" id="UP000562124">
    <property type="component" value="Unassembled WGS sequence"/>
</dbReference>
<name>A0A7Y0LVF5_CELFI</name>
<feature type="compositionally biased region" description="Polar residues" evidence="1">
    <location>
        <begin position="105"/>
        <end position="119"/>
    </location>
</feature>
<sequence length="152" mass="16034">MATFSSVMRQHILQAIAEHDARGSDDFRATYGFTDASVRPFLHEGRRYDATAVLGVAHRFATGRVATPEEVTNGLTQALTVLRKRGFEAPVSAPASRPARTSSRNTAGTTPRIASSNVSRAGRSGPSSEAPPAICPSCSMVLPRTGVCDSCG</sequence>
<evidence type="ECO:0000313" key="4">
    <source>
        <dbReference type="Proteomes" id="UP000562124"/>
    </source>
</evidence>
<evidence type="ECO:0000259" key="2">
    <source>
        <dbReference type="Pfam" id="PF26345"/>
    </source>
</evidence>
<dbReference type="EMBL" id="JABCJJ010000001">
    <property type="protein sequence ID" value="NMR18669.1"/>
    <property type="molecule type" value="Genomic_DNA"/>
</dbReference>
<feature type="compositionally biased region" description="Low complexity" evidence="1">
    <location>
        <begin position="90"/>
        <end position="104"/>
    </location>
</feature>